<dbReference type="Gene3D" id="2.170.130.10">
    <property type="entry name" value="TonB-dependent receptor, plug domain"/>
    <property type="match status" value="1"/>
</dbReference>
<gene>
    <name evidence="2" type="ORF">METZ01_LOCUS305738</name>
</gene>
<dbReference type="InterPro" id="IPR012910">
    <property type="entry name" value="Plug_dom"/>
</dbReference>
<sequence length="377" mass="43771">RKDVKVMMDQTVWLNFTLPVAAVEGEDVEVWAERPLVEKGTTSKKITMDKEAVAALPIRDVTELYSLQSGVVQVVGQQQGAIQDHEERGLQEIHVRGGRSGEIAYMIDGMYIRNPIYGGIGTGTRLNLFAIKEFDWQPGGFNAEYGDAMSAVSNWHTNSGKNKFSYGFKYSTSLVGEQMGNEYDELRGYNDYNLGFGGQFPGFLNKFYYWFSGQYTTYENFRVYKFDDIIYIDDPEDPFNVANRERLAQPWDTEAGWRGFGNAKTWDVFGKLTYKFSNRLRFNASYWQLAAHNKGFSERYLYWDDGQNELFRDTYRYSGEMNHSLTSKTFYTLRVSQFVQNQFQGVRWQDNDDDGYPNWFEWRNPAGPDREMSDHNN</sequence>
<reference evidence="2" key="1">
    <citation type="submission" date="2018-05" db="EMBL/GenBank/DDBJ databases">
        <authorList>
            <person name="Lanie J.A."/>
            <person name="Ng W.-L."/>
            <person name="Kazmierczak K.M."/>
            <person name="Andrzejewski T.M."/>
            <person name="Davidsen T.M."/>
            <person name="Wayne K.J."/>
            <person name="Tettelin H."/>
            <person name="Glass J.I."/>
            <person name="Rusch D."/>
            <person name="Podicherti R."/>
            <person name="Tsui H.-C.T."/>
            <person name="Winkler M.E."/>
        </authorList>
    </citation>
    <scope>NUCLEOTIDE SEQUENCE</scope>
</reference>
<feature type="domain" description="TonB-dependent receptor plug" evidence="1">
    <location>
        <begin position="43"/>
        <end position="149"/>
    </location>
</feature>
<protein>
    <recommendedName>
        <fullName evidence="1">TonB-dependent receptor plug domain-containing protein</fullName>
    </recommendedName>
</protein>
<dbReference type="InterPro" id="IPR037066">
    <property type="entry name" value="Plug_dom_sf"/>
</dbReference>
<name>A0A382MV91_9ZZZZ</name>
<evidence type="ECO:0000313" key="2">
    <source>
        <dbReference type="EMBL" id="SVC52884.1"/>
    </source>
</evidence>
<proteinExistence type="predicted"/>
<dbReference type="EMBL" id="UINC01096198">
    <property type="protein sequence ID" value="SVC52884.1"/>
    <property type="molecule type" value="Genomic_DNA"/>
</dbReference>
<organism evidence="2">
    <name type="scientific">marine metagenome</name>
    <dbReference type="NCBI Taxonomy" id="408172"/>
    <lineage>
        <taxon>unclassified sequences</taxon>
        <taxon>metagenomes</taxon>
        <taxon>ecological metagenomes</taxon>
    </lineage>
</organism>
<feature type="non-terminal residue" evidence="2">
    <location>
        <position position="377"/>
    </location>
</feature>
<evidence type="ECO:0000259" key="1">
    <source>
        <dbReference type="Pfam" id="PF07715"/>
    </source>
</evidence>
<accession>A0A382MV91</accession>
<dbReference type="Pfam" id="PF07715">
    <property type="entry name" value="Plug"/>
    <property type="match status" value="1"/>
</dbReference>
<dbReference type="AlphaFoldDB" id="A0A382MV91"/>
<feature type="non-terminal residue" evidence="2">
    <location>
        <position position="1"/>
    </location>
</feature>
<dbReference type="SUPFAM" id="SSF56935">
    <property type="entry name" value="Porins"/>
    <property type="match status" value="1"/>
</dbReference>